<dbReference type="EMBL" id="UYJE01007255">
    <property type="protein sequence ID" value="VDI53073.1"/>
    <property type="molecule type" value="Genomic_DNA"/>
</dbReference>
<dbReference type="PROSITE" id="PS50879">
    <property type="entry name" value="RNASE_H_1"/>
    <property type="match status" value="1"/>
</dbReference>
<keyword evidence="5" id="KW-0479">Metal-binding</keyword>
<dbReference type="OrthoDB" id="407198at2759"/>
<evidence type="ECO:0000256" key="1">
    <source>
        <dbReference type="ARBA" id="ARBA00000077"/>
    </source>
</evidence>
<comment type="caution">
    <text evidence="9">The sequence shown here is derived from an EMBL/GenBank/DDBJ whole genome shotgun (WGS) entry which is preliminary data.</text>
</comment>
<dbReference type="InterPro" id="IPR002156">
    <property type="entry name" value="RNaseH_domain"/>
</dbReference>
<comment type="similarity">
    <text evidence="2">Belongs to the RNase H family.</text>
</comment>
<protein>
    <recommendedName>
        <fullName evidence="3">ribonuclease H</fullName>
        <ecNumber evidence="3">3.1.26.4</ecNumber>
    </recommendedName>
</protein>
<gene>
    <name evidence="9" type="ORF">MGAL_10B012159</name>
</gene>
<feature type="domain" description="RNase H type-1" evidence="8">
    <location>
        <begin position="1"/>
        <end position="134"/>
    </location>
</feature>
<evidence type="ECO:0000256" key="7">
    <source>
        <dbReference type="ARBA" id="ARBA00022801"/>
    </source>
</evidence>
<dbReference type="PANTHER" id="PTHR10642">
    <property type="entry name" value="RIBONUCLEASE H1"/>
    <property type="match status" value="1"/>
</dbReference>
<dbReference type="GO" id="GO:0043137">
    <property type="term" value="P:DNA replication, removal of RNA primer"/>
    <property type="evidence" value="ECO:0007669"/>
    <property type="project" value="TreeGrafter"/>
</dbReference>
<evidence type="ECO:0000256" key="2">
    <source>
        <dbReference type="ARBA" id="ARBA00005300"/>
    </source>
</evidence>
<dbReference type="InterPro" id="IPR036397">
    <property type="entry name" value="RNaseH_sf"/>
</dbReference>
<accession>A0A8B6FQK7</accession>
<dbReference type="GO" id="GO:0003676">
    <property type="term" value="F:nucleic acid binding"/>
    <property type="evidence" value="ECO:0007669"/>
    <property type="project" value="InterPro"/>
</dbReference>
<organism evidence="9 10">
    <name type="scientific">Mytilus galloprovincialis</name>
    <name type="common">Mediterranean mussel</name>
    <dbReference type="NCBI Taxonomy" id="29158"/>
    <lineage>
        <taxon>Eukaryota</taxon>
        <taxon>Metazoa</taxon>
        <taxon>Spiralia</taxon>
        <taxon>Lophotrochozoa</taxon>
        <taxon>Mollusca</taxon>
        <taxon>Bivalvia</taxon>
        <taxon>Autobranchia</taxon>
        <taxon>Pteriomorphia</taxon>
        <taxon>Mytilida</taxon>
        <taxon>Mytiloidea</taxon>
        <taxon>Mytilidae</taxon>
        <taxon>Mytilinae</taxon>
        <taxon>Mytilus</taxon>
    </lineage>
</organism>
<dbReference type="PANTHER" id="PTHR10642:SF26">
    <property type="entry name" value="RIBONUCLEASE H1"/>
    <property type="match status" value="1"/>
</dbReference>
<evidence type="ECO:0000313" key="9">
    <source>
        <dbReference type="EMBL" id="VDI53073.1"/>
    </source>
</evidence>
<evidence type="ECO:0000259" key="8">
    <source>
        <dbReference type="PROSITE" id="PS50879"/>
    </source>
</evidence>
<comment type="catalytic activity">
    <reaction evidence="1">
        <text>Endonucleolytic cleavage to 5'-phosphomonoester.</text>
        <dbReference type="EC" id="3.1.26.4"/>
    </reaction>
</comment>
<dbReference type="Gene3D" id="3.30.420.10">
    <property type="entry name" value="Ribonuclease H-like superfamily/Ribonuclease H"/>
    <property type="match status" value="1"/>
</dbReference>
<keyword evidence="4" id="KW-0540">Nuclease</keyword>
<dbReference type="Pfam" id="PF00075">
    <property type="entry name" value="RNase_H"/>
    <property type="match status" value="1"/>
</dbReference>
<evidence type="ECO:0000256" key="3">
    <source>
        <dbReference type="ARBA" id="ARBA00012180"/>
    </source>
</evidence>
<dbReference type="GO" id="GO:0046872">
    <property type="term" value="F:metal ion binding"/>
    <property type="evidence" value="ECO:0007669"/>
    <property type="project" value="UniProtKB-KW"/>
</dbReference>
<dbReference type="InterPro" id="IPR050092">
    <property type="entry name" value="RNase_H"/>
</dbReference>
<evidence type="ECO:0000313" key="10">
    <source>
        <dbReference type="Proteomes" id="UP000596742"/>
    </source>
</evidence>
<proteinExistence type="inferred from homology"/>
<keyword evidence="10" id="KW-1185">Reference proteome</keyword>
<keyword evidence="7" id="KW-0378">Hydrolase</keyword>
<dbReference type="SUPFAM" id="SSF53098">
    <property type="entry name" value="Ribonuclease H-like"/>
    <property type="match status" value="1"/>
</dbReference>
<reference evidence="9" key="1">
    <citation type="submission" date="2018-11" db="EMBL/GenBank/DDBJ databases">
        <authorList>
            <person name="Alioto T."/>
            <person name="Alioto T."/>
        </authorList>
    </citation>
    <scope>NUCLEOTIDE SEQUENCE</scope>
</reference>
<evidence type="ECO:0000256" key="5">
    <source>
        <dbReference type="ARBA" id="ARBA00022723"/>
    </source>
</evidence>
<dbReference type="AlphaFoldDB" id="A0A8B6FQK7"/>
<sequence>MDVYIDGSCKNNGKPSAKASFGIFWEKNSTRNSSGLVPETYKQTNHTGELFAAVKCLQQVHQLNIVDVNIETDSEYFVRGISSDITYWKSTIGSSNPLEKILWDKVSIVYQEEESVNTSKENIAMQDKIAQIKTCTPNSKREENNLSTTKIIPGTYRHAVKSGLQCRPSLSTPPNVQYHVREWERPRYPLFKRNNNKKNLFLIGSSTLKRMSARK</sequence>
<dbReference type="InterPro" id="IPR012337">
    <property type="entry name" value="RNaseH-like_sf"/>
</dbReference>
<evidence type="ECO:0000256" key="6">
    <source>
        <dbReference type="ARBA" id="ARBA00022759"/>
    </source>
</evidence>
<dbReference type="Proteomes" id="UP000596742">
    <property type="component" value="Unassembled WGS sequence"/>
</dbReference>
<evidence type="ECO:0000256" key="4">
    <source>
        <dbReference type="ARBA" id="ARBA00022722"/>
    </source>
</evidence>
<dbReference type="EC" id="3.1.26.4" evidence="3"/>
<dbReference type="GO" id="GO:0004523">
    <property type="term" value="F:RNA-DNA hybrid ribonuclease activity"/>
    <property type="evidence" value="ECO:0007669"/>
    <property type="project" value="UniProtKB-EC"/>
</dbReference>
<name>A0A8B6FQK7_MYTGA</name>
<keyword evidence="6" id="KW-0255">Endonuclease</keyword>